<sequence length="100" mass="11341">MSWLALIFGRPLSFFCSLSWASSWVVRYEVLSAIYFLAEGFLNFPLALCGNPPICVKPDFLPHSNPYTTLIFVRDSFQQLLRGYISGKWEVGNTEQKADG</sequence>
<dbReference type="Proteomes" id="UP000003172">
    <property type="component" value="Unassembled WGS sequence"/>
</dbReference>
<evidence type="ECO:0000313" key="2">
    <source>
        <dbReference type="Proteomes" id="UP000003172"/>
    </source>
</evidence>
<comment type="caution">
    <text evidence="1">The sequence shown here is derived from an EMBL/GenBank/DDBJ whole genome shotgun (WGS) entry which is preliminary data.</text>
</comment>
<proteinExistence type="predicted"/>
<organism evidence="1 2">
    <name type="scientific">Microcystis aeruginosa PCC 9717</name>
    <dbReference type="NCBI Taxonomy" id="1160286"/>
    <lineage>
        <taxon>Bacteria</taxon>
        <taxon>Bacillati</taxon>
        <taxon>Cyanobacteriota</taxon>
        <taxon>Cyanophyceae</taxon>
        <taxon>Oscillatoriophycideae</taxon>
        <taxon>Chroococcales</taxon>
        <taxon>Microcystaceae</taxon>
        <taxon>Microcystis</taxon>
    </lineage>
</organism>
<dbReference type="HOGENOM" id="CLU_2302635_0_0_3"/>
<accession>I4FJT8</accession>
<reference evidence="1 2" key="1">
    <citation type="submission" date="2012-04" db="EMBL/GenBank/DDBJ databases">
        <authorList>
            <person name="Genoscope - CEA"/>
        </authorList>
    </citation>
    <scope>NUCLEOTIDE SEQUENCE [LARGE SCALE GENOMIC DNA]</scope>
    <source>
        <strain evidence="1 2">9717</strain>
    </source>
</reference>
<dbReference type="AlphaFoldDB" id="I4FJT8"/>
<protein>
    <submittedName>
        <fullName evidence="1">Uncharacterized protein</fullName>
    </submittedName>
</protein>
<dbReference type="EMBL" id="CAII01000028">
    <property type="protein sequence ID" value="CCH95913.1"/>
    <property type="molecule type" value="Genomic_DNA"/>
</dbReference>
<evidence type="ECO:0000313" key="1">
    <source>
        <dbReference type="EMBL" id="CCH95913.1"/>
    </source>
</evidence>
<name>I4FJT8_MICAE</name>
<gene>
    <name evidence="1" type="ORF">MICAB_1230010</name>
</gene>